<evidence type="ECO:0000313" key="3">
    <source>
        <dbReference type="Proteomes" id="UP000770661"/>
    </source>
</evidence>
<evidence type="ECO:0000256" key="1">
    <source>
        <dbReference type="SAM" id="MobiDB-lite"/>
    </source>
</evidence>
<keyword evidence="3" id="KW-1185">Reference proteome</keyword>
<protein>
    <submittedName>
        <fullName evidence="2">Uncharacterized protein</fullName>
    </submittedName>
</protein>
<feature type="region of interest" description="Disordered" evidence="1">
    <location>
        <begin position="127"/>
        <end position="204"/>
    </location>
</feature>
<comment type="caution">
    <text evidence="2">The sequence shown here is derived from an EMBL/GenBank/DDBJ whole genome shotgun (WGS) entry which is preliminary data.</text>
</comment>
<proteinExistence type="predicted"/>
<feature type="compositionally biased region" description="Pro residues" evidence="1">
    <location>
        <begin position="132"/>
        <end position="149"/>
    </location>
</feature>
<dbReference type="Proteomes" id="UP000770661">
    <property type="component" value="Unassembled WGS sequence"/>
</dbReference>
<dbReference type="AlphaFoldDB" id="A0A8J5CJV0"/>
<accession>A0A8J5CJV0</accession>
<organism evidence="2 3">
    <name type="scientific">Chionoecetes opilio</name>
    <name type="common">Atlantic snow crab</name>
    <name type="synonym">Cancer opilio</name>
    <dbReference type="NCBI Taxonomy" id="41210"/>
    <lineage>
        <taxon>Eukaryota</taxon>
        <taxon>Metazoa</taxon>
        <taxon>Ecdysozoa</taxon>
        <taxon>Arthropoda</taxon>
        <taxon>Crustacea</taxon>
        <taxon>Multicrustacea</taxon>
        <taxon>Malacostraca</taxon>
        <taxon>Eumalacostraca</taxon>
        <taxon>Eucarida</taxon>
        <taxon>Decapoda</taxon>
        <taxon>Pleocyemata</taxon>
        <taxon>Brachyura</taxon>
        <taxon>Eubrachyura</taxon>
        <taxon>Majoidea</taxon>
        <taxon>Majidae</taxon>
        <taxon>Chionoecetes</taxon>
    </lineage>
</organism>
<feature type="region of interest" description="Disordered" evidence="1">
    <location>
        <begin position="45"/>
        <end position="111"/>
    </location>
</feature>
<sequence length="204" mass="24020">MRAYRCLALLCVQDDKTANPATHSYPLLPSSQHTLFMCRGGGRRRRFEGEDMGPRMKRMRGPPNFRGRAEKPVLAVPPAYPRERMRERSPPVYRNVPRRDGSGSYNGTSSHKLTYQDFMREMRDFHTRAPSNLPPMAFPPPPPFDPIGPPRYYDGPPLPDYPPSRSRSEKRPSNDPYDRSVDEFLQRTRERRDRSRERRYRERR</sequence>
<reference evidence="2" key="1">
    <citation type="submission" date="2020-07" db="EMBL/GenBank/DDBJ databases">
        <title>The High-quality genome of the commercially important snow crab, Chionoecetes opilio.</title>
        <authorList>
            <person name="Jeong J.-H."/>
            <person name="Ryu S."/>
        </authorList>
    </citation>
    <scope>NUCLEOTIDE SEQUENCE</scope>
    <source>
        <strain evidence="2">MADBK_172401_WGS</strain>
        <tissue evidence="2">Digestive gland</tissue>
    </source>
</reference>
<gene>
    <name evidence="2" type="ORF">GWK47_042382</name>
</gene>
<evidence type="ECO:0000313" key="2">
    <source>
        <dbReference type="EMBL" id="KAG0723603.1"/>
    </source>
</evidence>
<feature type="compositionally biased region" description="Basic and acidic residues" evidence="1">
    <location>
        <begin position="166"/>
        <end position="204"/>
    </location>
</feature>
<name>A0A8J5CJV0_CHIOP</name>
<dbReference type="EMBL" id="JACEEZ010008022">
    <property type="protein sequence ID" value="KAG0723603.1"/>
    <property type="molecule type" value="Genomic_DNA"/>
</dbReference>